<dbReference type="PANTHER" id="PTHR11941:SF54">
    <property type="entry name" value="ENOYL-COA HYDRATASE, MITOCHONDRIAL"/>
    <property type="match status" value="1"/>
</dbReference>
<accession>A0AA44F4T6</accession>
<dbReference type="InterPro" id="IPR018376">
    <property type="entry name" value="Enoyl-CoA_hyd/isom_CS"/>
</dbReference>
<comment type="similarity">
    <text evidence="1 2">Belongs to the enoyl-CoA hydratase/isomerase family.</text>
</comment>
<dbReference type="InterPro" id="IPR001753">
    <property type="entry name" value="Enoyl-CoA_hydra/iso"/>
</dbReference>
<gene>
    <name evidence="3" type="ORF">G6M46_14505</name>
</gene>
<sequence length="262" mass="28493">MAHLKYSIEDNFAEIVLTNPPQNRLSPEMLEELRDALKAVGSSGARALLLSAEGNDFSFGGDIVPWVDMDVRSLRTLFEDYMHTFNMFERLSIPTVAAVQGLCFGGGLELAVRADVIWAGETSRFGHPEQSLGIVTLLGGTYRVAERAGRSKAIEWALTSEQVPASVMAQFGVVNKVVPDITLKSEAEAFARKLAAGPTRAHAAHKALLRIWATSGVATADEAMFDIALPLFESDDVKLALPTSVELFKAGKPRTPFDFRGR</sequence>
<organism evidence="3 4">
    <name type="scientific">Agrobacterium tumefaciens</name>
    <dbReference type="NCBI Taxonomy" id="358"/>
    <lineage>
        <taxon>Bacteria</taxon>
        <taxon>Pseudomonadati</taxon>
        <taxon>Pseudomonadota</taxon>
        <taxon>Alphaproteobacteria</taxon>
        <taxon>Hyphomicrobiales</taxon>
        <taxon>Rhizobiaceae</taxon>
        <taxon>Rhizobium/Agrobacterium group</taxon>
        <taxon>Agrobacterium</taxon>
        <taxon>Agrobacterium tumefaciens complex</taxon>
    </lineage>
</organism>
<dbReference type="EMBL" id="JAAMAY010000024">
    <property type="protein sequence ID" value="NTC29357.1"/>
    <property type="molecule type" value="Genomic_DNA"/>
</dbReference>
<dbReference type="InterPro" id="IPR029045">
    <property type="entry name" value="ClpP/crotonase-like_dom_sf"/>
</dbReference>
<dbReference type="PANTHER" id="PTHR11941">
    <property type="entry name" value="ENOYL-COA HYDRATASE-RELATED"/>
    <property type="match status" value="1"/>
</dbReference>
<reference evidence="3" key="1">
    <citation type="journal article" date="2020" name="Science">
        <title>Unexpected conservation and global transmission of agrobacterial virulence plasmids.</title>
        <authorList>
            <person name="Weisberg A.J."/>
            <person name="Davis E.W. 2nd"/>
            <person name="Tabima J."/>
            <person name="Belcher M.S."/>
            <person name="Miller M."/>
            <person name="Kuo C.H."/>
            <person name="Loper J.E."/>
            <person name="Grunwald N.J."/>
            <person name="Putnam M.L."/>
            <person name="Chang J.H."/>
        </authorList>
    </citation>
    <scope>NUCLEOTIDE SEQUENCE</scope>
    <source>
        <strain evidence="3">17-1853-1a</strain>
    </source>
</reference>
<dbReference type="Gene3D" id="3.90.226.10">
    <property type="entry name" value="2-enoyl-CoA Hydratase, Chain A, domain 1"/>
    <property type="match status" value="1"/>
</dbReference>
<dbReference type="GO" id="GO:0003824">
    <property type="term" value="F:catalytic activity"/>
    <property type="evidence" value="ECO:0007669"/>
    <property type="project" value="InterPro"/>
</dbReference>
<protein>
    <submittedName>
        <fullName evidence="3">Enoyl-CoA hydratase/isomerase family protein</fullName>
    </submittedName>
</protein>
<dbReference type="PROSITE" id="PS00166">
    <property type="entry name" value="ENOYL_COA_HYDRATASE"/>
    <property type="match status" value="1"/>
</dbReference>
<evidence type="ECO:0000256" key="2">
    <source>
        <dbReference type="RuleBase" id="RU003707"/>
    </source>
</evidence>
<comment type="caution">
    <text evidence="3">The sequence shown here is derived from an EMBL/GenBank/DDBJ whole genome shotgun (WGS) entry which is preliminary data.</text>
</comment>
<dbReference type="AlphaFoldDB" id="A0AA44F4T6"/>
<dbReference type="Proteomes" id="UP000702952">
    <property type="component" value="Unassembled WGS sequence"/>
</dbReference>
<evidence type="ECO:0000313" key="3">
    <source>
        <dbReference type="EMBL" id="NTC29357.1"/>
    </source>
</evidence>
<dbReference type="SUPFAM" id="SSF52096">
    <property type="entry name" value="ClpP/crotonase"/>
    <property type="match status" value="1"/>
</dbReference>
<proteinExistence type="inferred from homology"/>
<name>A0AA44F4T6_AGRTU</name>
<dbReference type="RefSeq" id="WP_065658884.1">
    <property type="nucleotide sequence ID" value="NZ_CP123840.1"/>
</dbReference>
<evidence type="ECO:0000256" key="1">
    <source>
        <dbReference type="ARBA" id="ARBA00005254"/>
    </source>
</evidence>
<dbReference type="GO" id="GO:0006635">
    <property type="term" value="P:fatty acid beta-oxidation"/>
    <property type="evidence" value="ECO:0007669"/>
    <property type="project" value="TreeGrafter"/>
</dbReference>
<evidence type="ECO:0000313" key="4">
    <source>
        <dbReference type="Proteomes" id="UP000702952"/>
    </source>
</evidence>
<dbReference type="Pfam" id="PF00378">
    <property type="entry name" value="ECH_1"/>
    <property type="match status" value="1"/>
</dbReference>
<dbReference type="CDD" id="cd06558">
    <property type="entry name" value="crotonase-like"/>
    <property type="match status" value="1"/>
</dbReference>